<organism evidence="2 3">
    <name type="scientific">Tetrahymena thermophila (strain SB210)</name>
    <dbReference type="NCBI Taxonomy" id="312017"/>
    <lineage>
        <taxon>Eukaryota</taxon>
        <taxon>Sar</taxon>
        <taxon>Alveolata</taxon>
        <taxon>Ciliophora</taxon>
        <taxon>Intramacronucleata</taxon>
        <taxon>Oligohymenophorea</taxon>
        <taxon>Hymenostomatida</taxon>
        <taxon>Tetrahymenina</taxon>
        <taxon>Tetrahymenidae</taxon>
        <taxon>Tetrahymena</taxon>
    </lineage>
</organism>
<keyword evidence="1 2" id="KW-0812">Transmembrane</keyword>
<proteinExistence type="predicted"/>
<dbReference type="InParanoid" id="Q241U2"/>
<gene>
    <name evidence="2" type="ORF">TTHERM_00629890</name>
</gene>
<dbReference type="Proteomes" id="UP000009168">
    <property type="component" value="Unassembled WGS sequence"/>
</dbReference>
<name>Q241U2_TETTS</name>
<dbReference type="GeneID" id="7836299"/>
<keyword evidence="3" id="KW-1185">Reference proteome</keyword>
<accession>Q241U2</accession>
<evidence type="ECO:0000256" key="1">
    <source>
        <dbReference type="SAM" id="Phobius"/>
    </source>
</evidence>
<sequence length="134" mass="15849">MQLKLITSFSQPNLNIDQRFFNQDKAIPSIIVNIMKQQKNNLSEHKLAQPVRRLVKKNLLNIYLSVAILFQSQFYLSSYIIVLVRNPNQLPKNKDRIAPSSYFTQITMLKREWMQIKPNFRKQVSELISKSYFS</sequence>
<keyword evidence="1" id="KW-1133">Transmembrane helix</keyword>
<dbReference type="AlphaFoldDB" id="Q241U2"/>
<dbReference type="HOGENOM" id="CLU_1108955_0_0_1"/>
<dbReference type="EMBL" id="GG662532">
    <property type="protein sequence ID" value="EAS02478.2"/>
    <property type="molecule type" value="Genomic_DNA"/>
</dbReference>
<feature type="transmembrane region" description="Helical" evidence="1">
    <location>
        <begin position="62"/>
        <end position="84"/>
    </location>
</feature>
<keyword evidence="1" id="KW-0472">Membrane</keyword>
<protein>
    <submittedName>
        <fullName evidence="2">Transmembrane protein, putative</fullName>
    </submittedName>
</protein>
<dbReference type="RefSeq" id="XP_001022723.2">
    <property type="nucleotide sequence ID" value="XM_001022723.2"/>
</dbReference>
<dbReference type="KEGG" id="tet:TTHERM_00629890"/>
<evidence type="ECO:0000313" key="2">
    <source>
        <dbReference type="EMBL" id="EAS02478.2"/>
    </source>
</evidence>
<reference evidence="3" key="1">
    <citation type="journal article" date="2006" name="PLoS Biol.">
        <title>Macronuclear genome sequence of the ciliate Tetrahymena thermophila, a model eukaryote.</title>
        <authorList>
            <person name="Eisen J.A."/>
            <person name="Coyne R.S."/>
            <person name="Wu M."/>
            <person name="Wu D."/>
            <person name="Thiagarajan M."/>
            <person name="Wortman J.R."/>
            <person name="Badger J.H."/>
            <person name="Ren Q."/>
            <person name="Amedeo P."/>
            <person name="Jones K.M."/>
            <person name="Tallon L.J."/>
            <person name="Delcher A.L."/>
            <person name="Salzberg S.L."/>
            <person name="Silva J.C."/>
            <person name="Haas B.J."/>
            <person name="Majoros W.H."/>
            <person name="Farzad M."/>
            <person name="Carlton J.M."/>
            <person name="Smith R.K. Jr."/>
            <person name="Garg J."/>
            <person name="Pearlman R.E."/>
            <person name="Karrer K.M."/>
            <person name="Sun L."/>
            <person name="Manning G."/>
            <person name="Elde N.C."/>
            <person name="Turkewitz A.P."/>
            <person name="Asai D.J."/>
            <person name="Wilkes D.E."/>
            <person name="Wang Y."/>
            <person name="Cai H."/>
            <person name="Collins K."/>
            <person name="Stewart B.A."/>
            <person name="Lee S.R."/>
            <person name="Wilamowska K."/>
            <person name="Weinberg Z."/>
            <person name="Ruzzo W.L."/>
            <person name="Wloga D."/>
            <person name="Gaertig J."/>
            <person name="Frankel J."/>
            <person name="Tsao C.-C."/>
            <person name="Gorovsky M.A."/>
            <person name="Keeling P.J."/>
            <person name="Waller R.F."/>
            <person name="Patron N.J."/>
            <person name="Cherry J.M."/>
            <person name="Stover N.A."/>
            <person name="Krieger C.J."/>
            <person name="del Toro C."/>
            <person name="Ryder H.F."/>
            <person name="Williamson S.C."/>
            <person name="Barbeau R.A."/>
            <person name="Hamilton E.P."/>
            <person name="Orias E."/>
        </authorList>
    </citation>
    <scope>NUCLEOTIDE SEQUENCE [LARGE SCALE GENOMIC DNA]</scope>
    <source>
        <strain evidence="3">SB210</strain>
    </source>
</reference>
<evidence type="ECO:0000313" key="3">
    <source>
        <dbReference type="Proteomes" id="UP000009168"/>
    </source>
</evidence>